<comment type="caution">
    <text evidence="3">The sequence shown here is derived from an EMBL/GenBank/DDBJ whole genome shotgun (WGS) entry which is preliminary data.</text>
</comment>
<name>A0A3P1TBY6_9ACTN</name>
<feature type="region of interest" description="Disordered" evidence="1">
    <location>
        <begin position="217"/>
        <end position="284"/>
    </location>
</feature>
<feature type="compositionally biased region" description="Low complexity" evidence="1">
    <location>
        <begin position="237"/>
        <end position="258"/>
    </location>
</feature>
<evidence type="ECO:0000313" key="3">
    <source>
        <dbReference type="EMBL" id="RRD06941.1"/>
    </source>
</evidence>
<gene>
    <name evidence="3" type="ORF">EII34_00065</name>
</gene>
<proteinExistence type="predicted"/>
<protein>
    <submittedName>
        <fullName evidence="3">Uncharacterized protein</fullName>
    </submittedName>
</protein>
<dbReference type="OrthoDB" id="3728740at2"/>
<dbReference type="Proteomes" id="UP000280819">
    <property type="component" value="Unassembled WGS sequence"/>
</dbReference>
<evidence type="ECO:0000256" key="1">
    <source>
        <dbReference type="SAM" id="MobiDB-lite"/>
    </source>
</evidence>
<keyword evidence="2" id="KW-0472">Membrane</keyword>
<organism evidence="3 4">
    <name type="scientific">Arachnia propionica</name>
    <dbReference type="NCBI Taxonomy" id="1750"/>
    <lineage>
        <taxon>Bacteria</taxon>
        <taxon>Bacillati</taxon>
        <taxon>Actinomycetota</taxon>
        <taxon>Actinomycetes</taxon>
        <taxon>Propionibacteriales</taxon>
        <taxon>Propionibacteriaceae</taxon>
        <taxon>Arachnia</taxon>
    </lineage>
</organism>
<dbReference type="RefSeq" id="WP_124841554.1">
    <property type="nucleotide sequence ID" value="NZ_JAUNKP010000031.1"/>
</dbReference>
<keyword evidence="2" id="KW-1133">Transmembrane helix</keyword>
<keyword evidence="2" id="KW-0812">Transmembrane</keyword>
<evidence type="ECO:0000256" key="2">
    <source>
        <dbReference type="SAM" id="Phobius"/>
    </source>
</evidence>
<accession>A0A3P1TBY6</accession>
<sequence length="284" mass="29644">MTDSPDPHQALADHHPLQDHDPVKVGDFWLDSRLHATPAGVAYCAHADDSDAVMLILLGDGAAQDSAARARFAGEVDAMHIDTVVARGGQGQDEGRLAVRFRDENDDPIVASHAPLAPWVALAFDGSLRAVAEAGRVLAAVDLVHTPQLGTPKGPDFLLHWWSNPAGGTTRLWPLPWPGRKDRAGWISILVSFLLMLLLTAVAILLAILVFQNQPKVSPPPPIPSSGEGSGGGSGSPSGSSPGSPEESSSGPDEGTPSRSDTPSMTEPSGDESGPGSPTPERKL</sequence>
<evidence type="ECO:0000313" key="4">
    <source>
        <dbReference type="Proteomes" id="UP000280819"/>
    </source>
</evidence>
<dbReference type="AlphaFoldDB" id="A0A3P1TBY6"/>
<dbReference type="EMBL" id="RQZG01000001">
    <property type="protein sequence ID" value="RRD06941.1"/>
    <property type="molecule type" value="Genomic_DNA"/>
</dbReference>
<feature type="transmembrane region" description="Helical" evidence="2">
    <location>
        <begin position="186"/>
        <end position="211"/>
    </location>
</feature>
<reference evidence="3 4" key="1">
    <citation type="submission" date="2018-11" db="EMBL/GenBank/DDBJ databases">
        <title>Genomes From Bacteria Associated with the Canine Oral Cavity: a Test Case for Automated Genome-Based Taxonomic Assignment.</title>
        <authorList>
            <person name="Coil D.A."/>
            <person name="Jospin G."/>
            <person name="Darling A.E."/>
            <person name="Wallis C."/>
            <person name="Davis I.J."/>
            <person name="Harris S."/>
            <person name="Eisen J.A."/>
            <person name="Holcombe L.J."/>
            <person name="O'Flynn C."/>
        </authorList>
    </citation>
    <scope>NUCLEOTIDE SEQUENCE [LARGE SCALE GENOMIC DNA]</scope>
    <source>
        <strain evidence="3 4">OH887_COT-365</strain>
    </source>
</reference>